<keyword evidence="2" id="KW-1185">Reference proteome</keyword>
<comment type="caution">
    <text evidence="1">The sequence shown here is derived from an EMBL/GenBank/DDBJ whole genome shotgun (WGS) entry which is preliminary data.</text>
</comment>
<evidence type="ECO:0000313" key="2">
    <source>
        <dbReference type="Proteomes" id="UP000319732"/>
    </source>
</evidence>
<name>A0A545SSQ2_9GAMM</name>
<evidence type="ECO:0000313" key="1">
    <source>
        <dbReference type="EMBL" id="TQV67993.1"/>
    </source>
</evidence>
<dbReference type="OrthoDB" id="3536582at2"/>
<proteinExistence type="predicted"/>
<dbReference type="Gene3D" id="2.40.250.10">
    <property type="entry name" value="Core binding factor, beta subunit"/>
    <property type="match status" value="1"/>
</dbReference>
<dbReference type="SUPFAM" id="SSF50723">
    <property type="entry name" value="Core binding factor beta, CBF"/>
    <property type="match status" value="1"/>
</dbReference>
<dbReference type="InterPro" id="IPR003417">
    <property type="entry name" value="CBF_beta"/>
</dbReference>
<dbReference type="Proteomes" id="UP000319732">
    <property type="component" value="Unassembled WGS sequence"/>
</dbReference>
<dbReference type="InterPro" id="IPR036552">
    <property type="entry name" value="CBF_bsu_sf"/>
</dbReference>
<dbReference type="RefSeq" id="WP_142929587.1">
    <property type="nucleotide sequence ID" value="NZ_ML660108.1"/>
</dbReference>
<sequence>MNELVESLSKKQPIIGGGNFRGLGAFKEQIDKDYVFIKFTEPQGSLDLAIHPDPKTSDWENADFENGTGTVHLEGEVGLNYVKCRLVADVNLENLEGEGYLVPLEEMPESAAYEAAREKYRNQEQPTA</sequence>
<accession>A0A545SSQ2</accession>
<protein>
    <submittedName>
        <fullName evidence="1">MbtH domain protein</fullName>
    </submittedName>
</protein>
<dbReference type="Pfam" id="PF02312">
    <property type="entry name" value="CBF_beta"/>
    <property type="match status" value="1"/>
</dbReference>
<organism evidence="1 2">
    <name type="scientific">Exilibacterium tricleocarpae</name>
    <dbReference type="NCBI Taxonomy" id="2591008"/>
    <lineage>
        <taxon>Bacteria</taxon>
        <taxon>Pseudomonadati</taxon>
        <taxon>Pseudomonadota</taxon>
        <taxon>Gammaproteobacteria</taxon>
        <taxon>Cellvibrionales</taxon>
        <taxon>Cellvibrionaceae</taxon>
        <taxon>Exilibacterium</taxon>
    </lineage>
</organism>
<gene>
    <name evidence="1" type="ORF">FKG94_24475</name>
</gene>
<dbReference type="AlphaFoldDB" id="A0A545SSQ2"/>
<reference evidence="1 2" key="1">
    <citation type="submission" date="2019-06" db="EMBL/GenBank/DDBJ databases">
        <title>Whole genome sequence for Cellvibrionaceae sp. R142.</title>
        <authorList>
            <person name="Wang G."/>
        </authorList>
    </citation>
    <scope>NUCLEOTIDE SEQUENCE [LARGE SCALE GENOMIC DNA]</scope>
    <source>
        <strain evidence="1 2">R142</strain>
    </source>
</reference>
<dbReference type="EMBL" id="VHSG01000032">
    <property type="protein sequence ID" value="TQV67993.1"/>
    <property type="molecule type" value="Genomic_DNA"/>
</dbReference>